<feature type="transmembrane region" description="Helical" evidence="12">
    <location>
        <begin position="316"/>
        <end position="338"/>
    </location>
</feature>
<dbReference type="SUPFAM" id="SSF54695">
    <property type="entry name" value="POZ domain"/>
    <property type="match status" value="1"/>
</dbReference>
<dbReference type="EMBL" id="BDGG01000017">
    <property type="protein sequence ID" value="GAV08232.1"/>
    <property type="molecule type" value="Genomic_DNA"/>
</dbReference>
<dbReference type="InterPro" id="IPR003131">
    <property type="entry name" value="T1-type_BTB"/>
</dbReference>
<evidence type="ECO:0000256" key="12">
    <source>
        <dbReference type="SAM" id="Phobius"/>
    </source>
</evidence>
<evidence type="ECO:0000256" key="1">
    <source>
        <dbReference type="ARBA" id="ARBA00004141"/>
    </source>
</evidence>
<evidence type="ECO:0000256" key="9">
    <source>
        <dbReference type="ARBA" id="ARBA00023065"/>
    </source>
</evidence>
<dbReference type="InterPro" id="IPR003968">
    <property type="entry name" value="K_chnl_volt-dep_Kv"/>
</dbReference>
<keyword evidence="2" id="KW-0813">Transport</keyword>
<dbReference type="GO" id="GO:0001508">
    <property type="term" value="P:action potential"/>
    <property type="evidence" value="ECO:0007669"/>
    <property type="project" value="TreeGrafter"/>
</dbReference>
<keyword evidence="8 12" id="KW-1133">Transmembrane helix</keyword>
<feature type="transmembrane region" description="Helical" evidence="12">
    <location>
        <begin position="447"/>
        <end position="467"/>
    </location>
</feature>
<dbReference type="Gene3D" id="1.20.120.350">
    <property type="entry name" value="Voltage-gated potassium channels. Chain C"/>
    <property type="match status" value="1"/>
</dbReference>
<keyword evidence="10 12" id="KW-0472">Membrane</keyword>
<dbReference type="SUPFAM" id="SSF81324">
    <property type="entry name" value="Voltage-gated potassium channels"/>
    <property type="match status" value="1"/>
</dbReference>
<keyword evidence="15" id="KW-1185">Reference proteome</keyword>
<reference evidence="14 15" key="1">
    <citation type="journal article" date="2016" name="Nat. Commun.">
        <title>Extremotolerant tardigrade genome and improved radiotolerance of human cultured cells by tardigrade-unique protein.</title>
        <authorList>
            <person name="Hashimoto T."/>
            <person name="Horikawa D.D."/>
            <person name="Saito Y."/>
            <person name="Kuwahara H."/>
            <person name="Kozuka-Hata H."/>
            <person name="Shin-I T."/>
            <person name="Minakuchi Y."/>
            <person name="Ohishi K."/>
            <person name="Motoyama A."/>
            <person name="Aizu T."/>
            <person name="Enomoto A."/>
            <person name="Kondo K."/>
            <person name="Tanaka S."/>
            <person name="Hara Y."/>
            <person name="Koshikawa S."/>
            <person name="Sagara H."/>
            <person name="Miura T."/>
            <person name="Yokobori S."/>
            <person name="Miyagawa K."/>
            <person name="Suzuki Y."/>
            <person name="Kubo T."/>
            <person name="Oyama M."/>
            <person name="Kohara Y."/>
            <person name="Fujiyama A."/>
            <person name="Arakawa K."/>
            <person name="Katayama T."/>
            <person name="Toyoda A."/>
            <person name="Kunieda T."/>
        </authorList>
    </citation>
    <scope>NUCLEOTIDE SEQUENCE [LARGE SCALE GENOMIC DNA]</scope>
    <source>
        <strain evidence="14 15">YOKOZUNA-1</strain>
    </source>
</reference>
<evidence type="ECO:0000313" key="15">
    <source>
        <dbReference type="Proteomes" id="UP000186922"/>
    </source>
</evidence>
<dbReference type="PRINTS" id="PR01491">
    <property type="entry name" value="KVCHANNEL"/>
</dbReference>
<keyword evidence="3" id="KW-0633">Potassium transport</keyword>
<dbReference type="InterPro" id="IPR005821">
    <property type="entry name" value="Ion_trans_dom"/>
</dbReference>
<dbReference type="InterPro" id="IPR000210">
    <property type="entry name" value="BTB/POZ_dom"/>
</dbReference>
<dbReference type="Pfam" id="PF00520">
    <property type="entry name" value="Ion_trans"/>
    <property type="match status" value="1"/>
</dbReference>
<protein>
    <recommendedName>
        <fullName evidence="13">BTB domain-containing protein</fullName>
    </recommendedName>
</protein>
<accession>A0A1D1W423</accession>
<evidence type="ECO:0000256" key="8">
    <source>
        <dbReference type="ARBA" id="ARBA00022989"/>
    </source>
</evidence>
<keyword evidence="6" id="KW-0851">Voltage-gated channel</keyword>
<comment type="caution">
    <text evidence="14">The sequence shown here is derived from an EMBL/GenBank/DDBJ whole genome shotgun (WGS) entry which is preliminary data.</text>
</comment>
<dbReference type="AlphaFoldDB" id="A0A1D1W423"/>
<dbReference type="GO" id="GO:0008076">
    <property type="term" value="C:voltage-gated potassium channel complex"/>
    <property type="evidence" value="ECO:0007669"/>
    <property type="project" value="InterPro"/>
</dbReference>
<evidence type="ECO:0000259" key="13">
    <source>
        <dbReference type="SMART" id="SM00225"/>
    </source>
</evidence>
<evidence type="ECO:0000313" key="14">
    <source>
        <dbReference type="EMBL" id="GAV08232.1"/>
    </source>
</evidence>
<dbReference type="OrthoDB" id="415460at2759"/>
<evidence type="ECO:0000256" key="5">
    <source>
        <dbReference type="ARBA" id="ARBA00022826"/>
    </source>
</evidence>
<dbReference type="InterPro" id="IPR011333">
    <property type="entry name" value="SKP1/BTB/POZ_sf"/>
</dbReference>
<dbReference type="Pfam" id="PF02214">
    <property type="entry name" value="BTB_2"/>
    <property type="match status" value="1"/>
</dbReference>
<feature type="transmembrane region" description="Helical" evidence="12">
    <location>
        <begin position="421"/>
        <end position="440"/>
    </location>
</feature>
<dbReference type="GO" id="GO:0051260">
    <property type="term" value="P:protein homooligomerization"/>
    <property type="evidence" value="ECO:0007669"/>
    <property type="project" value="InterPro"/>
</dbReference>
<evidence type="ECO:0000256" key="3">
    <source>
        <dbReference type="ARBA" id="ARBA00022538"/>
    </source>
</evidence>
<keyword evidence="11" id="KW-0407">Ion channel</keyword>
<name>A0A1D1W423_RAMVA</name>
<organism evidence="14 15">
    <name type="scientific">Ramazzottius varieornatus</name>
    <name type="common">Water bear</name>
    <name type="synonym">Tardigrade</name>
    <dbReference type="NCBI Taxonomy" id="947166"/>
    <lineage>
        <taxon>Eukaryota</taxon>
        <taxon>Metazoa</taxon>
        <taxon>Ecdysozoa</taxon>
        <taxon>Tardigrada</taxon>
        <taxon>Eutardigrada</taxon>
        <taxon>Parachela</taxon>
        <taxon>Hypsibioidea</taxon>
        <taxon>Ramazzottiidae</taxon>
        <taxon>Ramazzottius</taxon>
    </lineage>
</organism>
<keyword evidence="9" id="KW-0406">Ion transport</keyword>
<dbReference type="InterPro" id="IPR027359">
    <property type="entry name" value="Volt_channel_dom_sf"/>
</dbReference>
<dbReference type="PANTHER" id="PTHR11537:SF113">
    <property type="entry name" value="POTASSIUM VOLTAGE-GATED CHANNEL PROTEIN SHAKER"/>
    <property type="match status" value="1"/>
</dbReference>
<dbReference type="GO" id="GO:0005251">
    <property type="term" value="F:delayed rectifier potassium channel activity"/>
    <property type="evidence" value="ECO:0007669"/>
    <property type="project" value="TreeGrafter"/>
</dbReference>
<keyword evidence="5" id="KW-0631">Potassium channel</keyword>
<feature type="domain" description="BTB" evidence="13">
    <location>
        <begin position="91"/>
        <end position="190"/>
    </location>
</feature>
<evidence type="ECO:0000256" key="2">
    <source>
        <dbReference type="ARBA" id="ARBA00022448"/>
    </source>
</evidence>
<dbReference type="PRINTS" id="PR01496">
    <property type="entry name" value="SHAKERCHANEL"/>
</dbReference>
<feature type="transmembrane region" description="Helical" evidence="12">
    <location>
        <begin position="382"/>
        <end position="406"/>
    </location>
</feature>
<dbReference type="PANTHER" id="PTHR11537">
    <property type="entry name" value="VOLTAGE-GATED POTASSIUM CHANNEL"/>
    <property type="match status" value="1"/>
</dbReference>
<feature type="transmembrane region" description="Helical" evidence="12">
    <location>
        <begin position="221"/>
        <end position="242"/>
    </location>
</feature>
<comment type="subcellular location">
    <subcellularLocation>
        <location evidence="1">Membrane</location>
        <topology evidence="1">Multi-pass membrane protein</topology>
    </subcellularLocation>
</comment>
<evidence type="ECO:0000256" key="7">
    <source>
        <dbReference type="ARBA" id="ARBA00022958"/>
    </source>
</evidence>
<sequence>MEGVLASVNVDKTGAVGGSRAELSRRSSRSSLAGLVLSHSNRSRQPSSTALASAPSRLATLMSQIDHENERQSAYDQEGSMLRLGGSANNWRATINVSGRKFEAKLDTLSGYPGTLLGNALTRQPYYDPQRDEYFFERNRECFECILAFYQSGLLRRPSHMPIDTFVQEVKFFHLPNEAFLQFCRDEGYEQQEPEPEPKHPLQRRIWQLVEVPHSSSAAKLFAIFSMLVIILSIITFCLETIPDLETALHPATLVETGVGVADNNTVNGAPYTRRGTQVFNDPLFILETVCIAWFTLEFFVRLAVSPDKKRFFKSFLNIIDLVAIIPYYVDLGVIIWGGEKHSASSLVVLRALRLLRVFRIFKISRHSRGLQILGKTFATSFYEMGLLLLFLGIGVILFSSAIYYAELSQPATHFASIPEGFWWALVTMTTVGYGTVVPLGILGKLIGCTCAVSGLLFIALPVPVIVSNFNTIYTRDKERPFLDELFREALDANRSLSIDQTPQRPTTVAYDDHVDAYNPNNRYTTGFYPDHPERQTML</sequence>
<keyword evidence="4 12" id="KW-0812">Transmembrane</keyword>
<dbReference type="SMART" id="SM00225">
    <property type="entry name" value="BTB"/>
    <property type="match status" value="1"/>
</dbReference>
<evidence type="ECO:0000256" key="4">
    <source>
        <dbReference type="ARBA" id="ARBA00022692"/>
    </source>
</evidence>
<dbReference type="FunFam" id="1.10.287.70:FF:000002">
    <property type="entry name" value="Potassium voltage-gated channel subfamily a member"/>
    <property type="match status" value="1"/>
</dbReference>
<keyword evidence="7" id="KW-0630">Potassium</keyword>
<dbReference type="Gene3D" id="3.30.710.10">
    <property type="entry name" value="Potassium Channel Kv1.1, Chain A"/>
    <property type="match status" value="1"/>
</dbReference>
<evidence type="ECO:0000256" key="10">
    <source>
        <dbReference type="ARBA" id="ARBA00023136"/>
    </source>
</evidence>
<dbReference type="STRING" id="947166.A0A1D1W423"/>
<dbReference type="InterPro" id="IPR003972">
    <property type="entry name" value="K_chnl_volt-dep_Kv1"/>
</dbReference>
<dbReference type="PRINTS" id="PR00169">
    <property type="entry name" value="KCHANNEL"/>
</dbReference>
<dbReference type="InterPro" id="IPR028325">
    <property type="entry name" value="VG_K_chnl"/>
</dbReference>
<evidence type="ECO:0000256" key="11">
    <source>
        <dbReference type="ARBA" id="ARBA00023303"/>
    </source>
</evidence>
<proteinExistence type="predicted"/>
<evidence type="ECO:0000256" key="6">
    <source>
        <dbReference type="ARBA" id="ARBA00022882"/>
    </source>
</evidence>
<dbReference type="Gene3D" id="1.10.287.70">
    <property type="match status" value="1"/>
</dbReference>
<feature type="transmembrane region" description="Helical" evidence="12">
    <location>
        <begin position="284"/>
        <end position="304"/>
    </location>
</feature>
<dbReference type="Proteomes" id="UP000186922">
    <property type="component" value="Unassembled WGS sequence"/>
</dbReference>
<gene>
    <name evidence="14" type="primary">RvY_17956-1</name>
    <name evidence="14" type="synonym">RvY_17956.1</name>
    <name evidence="14" type="ORF">RvY_17956</name>
</gene>
<dbReference type="FunFam" id="1.20.120.350:FF:000074">
    <property type="entry name" value="SHaW family of potassium channels"/>
    <property type="match status" value="1"/>
</dbReference>